<evidence type="ECO:0000313" key="2">
    <source>
        <dbReference type="Proteomes" id="UP001164746"/>
    </source>
</evidence>
<evidence type="ECO:0000313" key="1">
    <source>
        <dbReference type="EMBL" id="WAR13819.1"/>
    </source>
</evidence>
<reference evidence="1" key="1">
    <citation type="submission" date="2022-11" db="EMBL/GenBank/DDBJ databases">
        <title>Centuries of genome instability and evolution in soft-shell clam transmissible cancer (bioRxiv).</title>
        <authorList>
            <person name="Hart S.F.M."/>
            <person name="Yonemitsu M.A."/>
            <person name="Giersch R.M."/>
            <person name="Beal B.F."/>
            <person name="Arriagada G."/>
            <person name="Davis B.W."/>
            <person name="Ostrander E.A."/>
            <person name="Goff S.P."/>
            <person name="Metzger M.J."/>
        </authorList>
    </citation>
    <scope>NUCLEOTIDE SEQUENCE</scope>
    <source>
        <strain evidence="1">MELC-2E11</strain>
        <tissue evidence="1">Siphon/mantle</tissue>
    </source>
</reference>
<dbReference type="Proteomes" id="UP001164746">
    <property type="component" value="Chromosome 9"/>
</dbReference>
<name>A0ABY7EZE6_MYAAR</name>
<dbReference type="EMBL" id="CP111020">
    <property type="protein sequence ID" value="WAR13819.1"/>
    <property type="molecule type" value="Genomic_DNA"/>
</dbReference>
<accession>A0ABY7EZE6</accession>
<keyword evidence="2" id="KW-1185">Reference proteome</keyword>
<protein>
    <submittedName>
        <fullName evidence="1">Uncharacterized protein</fullName>
    </submittedName>
</protein>
<organism evidence="1 2">
    <name type="scientific">Mya arenaria</name>
    <name type="common">Soft-shell clam</name>
    <dbReference type="NCBI Taxonomy" id="6604"/>
    <lineage>
        <taxon>Eukaryota</taxon>
        <taxon>Metazoa</taxon>
        <taxon>Spiralia</taxon>
        <taxon>Lophotrochozoa</taxon>
        <taxon>Mollusca</taxon>
        <taxon>Bivalvia</taxon>
        <taxon>Autobranchia</taxon>
        <taxon>Heteroconchia</taxon>
        <taxon>Euheterodonta</taxon>
        <taxon>Imparidentia</taxon>
        <taxon>Neoheterodontei</taxon>
        <taxon>Myida</taxon>
        <taxon>Myoidea</taxon>
        <taxon>Myidae</taxon>
        <taxon>Mya</taxon>
    </lineage>
</organism>
<gene>
    <name evidence="1" type="ORF">MAR_003924</name>
</gene>
<sequence length="317" mass="36169">MRSSLVKLRLEYGFIIQVLNGKASSPMRKYGVFMSSPGSGSGSGKPRGRRASHCFIHIFLRICRLRLCLRPSASSSCSNSSTAMALSLWSSNHLAHICNCSISINMYTMLDTTYTMKFQDEVIMINTFWYTTVHDLLRLEYDYDDRVGERSDTDRAEIHFGWRETMGNPLPSKQDLENYLAEDDVPVVKNGQKKPPKVNKFNVDYQNLQTQRAPATQFLASLGGKDLSKQTRNVMRFVARNPVWSRFSLKGRKKKEALEKLPMWRPILNALLKDKGCPSQTDVEFQVADFLKYATHQGSLLHKKLNMDAMEENPVPK</sequence>
<proteinExistence type="predicted"/>